<sequence length="509" mass="55991">MQQHGRGSLLPSFILNTIEAAIPPTSSCLEATSKPQLPLDPFTAGMPGSQMSLQDATPPLADPSSEEAEALLSGALYGFTTEDRDQALADVHGVTSAVAMDNEFIAGRLAHLDQALSDTRSKSAYLRAKIQDPEYVSNREFRLQFLMADNFDPQAAAERLVAFFESKLVLFGPEKLTRDLTLEDLSGDDIKSLEHGVVQRLVGKDHAGRVVVSCWPTTVQESSIHVQNKLKAFWYLVSSIVSEETQESQRNGFVLVIFGMGPRAQVDRYSLWKLMYILRSLPTRVASVHFCYDDPEAKAIANLAVVALDRKSRARFRTHYGSHDDVVAELSTFGVGSNLLTFDPSSEESTMVIREWFANRRLKEANERAAAATKKEAPSGGVVSEIGHYDVLFGRGKGIQAHPGNKRLRELVEANLGRYEQASRLEKTLLAETIVRNIKDTSGRFLKLDSGRGGGWTEVNDEIARDKIAHAFRTQRKSQSQRQSPAAIKMAPGERKPPPPGTSGNPASL</sequence>
<feature type="region of interest" description="Disordered" evidence="1">
    <location>
        <begin position="472"/>
        <end position="509"/>
    </location>
</feature>
<dbReference type="EMBL" id="JAGRRH010000016">
    <property type="protein sequence ID" value="KAG7354355.1"/>
    <property type="molecule type" value="Genomic_DNA"/>
</dbReference>
<accession>A0A9K3PNV5</accession>
<evidence type="ECO:0000259" key="2">
    <source>
        <dbReference type="Pfam" id="PF20710"/>
    </source>
</evidence>
<dbReference type="AlphaFoldDB" id="A0A9K3PNV5"/>
<reference evidence="3" key="2">
    <citation type="submission" date="2021-04" db="EMBL/GenBank/DDBJ databases">
        <authorList>
            <person name="Podell S."/>
        </authorList>
    </citation>
    <scope>NUCLEOTIDE SEQUENCE</scope>
    <source>
        <strain evidence="3">Hildebrandi</strain>
    </source>
</reference>
<proteinExistence type="predicted"/>
<dbReference type="Proteomes" id="UP000693970">
    <property type="component" value="Unassembled WGS sequence"/>
</dbReference>
<evidence type="ECO:0000256" key="1">
    <source>
        <dbReference type="SAM" id="MobiDB-lite"/>
    </source>
</evidence>
<comment type="caution">
    <text evidence="3">The sequence shown here is derived from an EMBL/GenBank/DDBJ whole genome shotgun (WGS) entry which is preliminary data.</text>
</comment>
<feature type="domain" description="DUF6824" evidence="2">
    <location>
        <begin position="390"/>
        <end position="473"/>
    </location>
</feature>
<gene>
    <name evidence="3" type="ORF">IV203_003711</name>
</gene>
<reference evidence="3" key="1">
    <citation type="journal article" date="2021" name="Sci. Rep.">
        <title>Diploid genomic architecture of Nitzschia inconspicua, an elite biomass production diatom.</title>
        <authorList>
            <person name="Oliver A."/>
            <person name="Podell S."/>
            <person name="Pinowska A."/>
            <person name="Traller J.C."/>
            <person name="Smith S.R."/>
            <person name="McClure R."/>
            <person name="Beliaev A."/>
            <person name="Bohutskyi P."/>
            <person name="Hill E.A."/>
            <person name="Rabines A."/>
            <person name="Zheng H."/>
            <person name="Allen L.Z."/>
            <person name="Kuo A."/>
            <person name="Grigoriev I.V."/>
            <person name="Allen A.E."/>
            <person name="Hazlebeck D."/>
            <person name="Allen E.E."/>
        </authorList>
    </citation>
    <scope>NUCLEOTIDE SEQUENCE</scope>
    <source>
        <strain evidence="3">Hildebrandi</strain>
    </source>
</reference>
<keyword evidence="4" id="KW-1185">Reference proteome</keyword>
<name>A0A9K3PNV5_9STRA</name>
<dbReference type="InterPro" id="IPR049227">
    <property type="entry name" value="DUF6824"/>
</dbReference>
<dbReference type="Pfam" id="PF20710">
    <property type="entry name" value="DUF6824"/>
    <property type="match status" value="1"/>
</dbReference>
<evidence type="ECO:0000313" key="4">
    <source>
        <dbReference type="Proteomes" id="UP000693970"/>
    </source>
</evidence>
<organism evidence="3 4">
    <name type="scientific">Nitzschia inconspicua</name>
    <dbReference type="NCBI Taxonomy" id="303405"/>
    <lineage>
        <taxon>Eukaryota</taxon>
        <taxon>Sar</taxon>
        <taxon>Stramenopiles</taxon>
        <taxon>Ochrophyta</taxon>
        <taxon>Bacillariophyta</taxon>
        <taxon>Bacillariophyceae</taxon>
        <taxon>Bacillariophycidae</taxon>
        <taxon>Bacillariales</taxon>
        <taxon>Bacillariaceae</taxon>
        <taxon>Nitzschia</taxon>
    </lineage>
</organism>
<protein>
    <recommendedName>
        <fullName evidence="2">DUF6824 domain-containing protein</fullName>
    </recommendedName>
</protein>
<dbReference type="OrthoDB" id="48408at2759"/>
<feature type="region of interest" description="Disordered" evidence="1">
    <location>
        <begin position="42"/>
        <end position="62"/>
    </location>
</feature>
<evidence type="ECO:0000313" key="3">
    <source>
        <dbReference type="EMBL" id="KAG7354355.1"/>
    </source>
</evidence>